<name>A0AA40T4S2_9NOST</name>
<evidence type="ECO:0008006" key="4">
    <source>
        <dbReference type="Google" id="ProtNLM"/>
    </source>
</evidence>
<keyword evidence="1" id="KW-0175">Coiled coil</keyword>
<dbReference type="EMBL" id="VJXY01000075">
    <property type="protein sequence ID" value="MBD6620635.1"/>
    <property type="molecule type" value="Genomic_DNA"/>
</dbReference>
<evidence type="ECO:0000256" key="1">
    <source>
        <dbReference type="SAM" id="Coils"/>
    </source>
</evidence>
<organism evidence="2 3">
    <name type="scientific">Komarekiella delphini-convector SJRDD-AB1</name>
    <dbReference type="NCBI Taxonomy" id="2593771"/>
    <lineage>
        <taxon>Bacteria</taxon>
        <taxon>Bacillati</taxon>
        <taxon>Cyanobacteriota</taxon>
        <taxon>Cyanophyceae</taxon>
        <taxon>Nostocales</taxon>
        <taxon>Nostocaceae</taxon>
        <taxon>Komarekiella</taxon>
        <taxon>Komarekiella delphini-convector</taxon>
    </lineage>
</organism>
<reference evidence="2" key="1">
    <citation type="submission" date="2019-07" db="EMBL/GenBank/DDBJ databases">
        <title>Toxilogical consequences of a new and cryptic species of cyanobacteria (Komarekiella delphini-convector) recovered from the epidermis of a bottlenose dolphin and 1500 ft. in the air.</title>
        <authorList>
            <person name="Brown A.O."/>
            <person name="Dvorak P."/>
            <person name="Villanueva C.D."/>
            <person name="Foss A.J."/>
            <person name="Garvey A.D."/>
            <person name="Gibson Q.A."/>
            <person name="Johansen J.R."/>
            <person name="Casamatta D.A."/>
        </authorList>
    </citation>
    <scope>NUCLEOTIDE SEQUENCE</scope>
    <source>
        <strain evidence="2">SJRDD-AB1</strain>
    </source>
</reference>
<keyword evidence="3" id="KW-1185">Reference proteome</keyword>
<evidence type="ECO:0000313" key="2">
    <source>
        <dbReference type="EMBL" id="MBD6620635.1"/>
    </source>
</evidence>
<dbReference type="AlphaFoldDB" id="A0AA40T4S2"/>
<evidence type="ECO:0000313" key="3">
    <source>
        <dbReference type="Proteomes" id="UP001165986"/>
    </source>
</evidence>
<proteinExistence type="predicted"/>
<accession>A0AA40T4S2</accession>
<gene>
    <name evidence="2" type="ORF">FNW02_33920</name>
</gene>
<comment type="caution">
    <text evidence="2">The sequence shown here is derived from an EMBL/GenBank/DDBJ whole genome shotgun (WGS) entry which is preliminary data.</text>
</comment>
<sequence length="497" mass="56637">MLTLDRQQTTSAIDYGVLNSSVKESFTAIDRFESQAVEEILLMRSQQVYKGAGYNNFEEYCQHELSAWGGYRRINQLLGAHKVIEAAGEFGEHIKNERQARSLARLAKEPEKLKSAVELALSENPSPSESDFAAAAKIVLPPRLRKKSFREEPLVPDGDANASLTIERKYPKEYEDVIAALKEQHRQEMERLEQELRIGLQAETRARVEEQVTEQLESSQKLNKEQKQEIIQLRQHIQEIEGLRQLEFENQRLLSRIQELENALEQRPARQWDNTMTTQATKALNKQVKLALEKTIDLRSLATEPPKENATECLRLMGMALKQIATAMNNTKAMEAAAIILGSSPTPQAITIRTEQLQLLPHAVSDIRRVLLKPGCSWQDYWAVAQEYEVIKQDIRAELTPQQTELIAALEKAESSKIAEQTVSHKSLAASGSSNCELIKVGSIVAHADPYRTLYVEKGEVIEDLGYEVIVAWDRWRNESKKTDRYFKSELRFWLPE</sequence>
<dbReference type="Proteomes" id="UP001165986">
    <property type="component" value="Unassembled WGS sequence"/>
</dbReference>
<dbReference type="RefSeq" id="WP_191761948.1">
    <property type="nucleotide sequence ID" value="NZ_VJXY01000075.1"/>
</dbReference>
<protein>
    <recommendedName>
        <fullName evidence="4">ATPase involved in DNA repair</fullName>
    </recommendedName>
</protein>
<feature type="coiled-coil region" evidence="1">
    <location>
        <begin position="175"/>
        <end position="263"/>
    </location>
</feature>